<proteinExistence type="predicted"/>
<feature type="compositionally biased region" description="Basic and acidic residues" evidence="1">
    <location>
        <begin position="1"/>
        <end position="102"/>
    </location>
</feature>
<evidence type="ECO:0000313" key="3">
    <source>
        <dbReference type="Proteomes" id="UP001516400"/>
    </source>
</evidence>
<comment type="caution">
    <text evidence="2">The sequence shown here is derived from an EMBL/GenBank/DDBJ whole genome shotgun (WGS) entry which is preliminary data.</text>
</comment>
<accession>A0ABD2P3K4</accession>
<feature type="region of interest" description="Disordered" evidence="1">
    <location>
        <begin position="1"/>
        <end position="450"/>
    </location>
</feature>
<sequence length="488" mass="56807">RRKEIESREKEFKPAKIPADTEKEDVKTQKVKDKEEFGKQIPPKESDIEAALRREKGFPEKRDLGERVEIEETTRDQTIKDISDKDKGFKLAEPIRDAEKISPRVPMETNDRREMGKPAEDRETGKLRETIGMEERRKEIESREKEFKPAKIPADTEKEDVKTQKVKDREEFGKQIPPKESDIEAALRREKGFPEKRDLGERVEIEETTRDQTIKDISDKDKGFKLAEPIRDAEKISPRVPMETNDRREMGKPAEDRETGKLRETIGMEERQKEIESREKEFKPAKIPADTEKEDVKTQKVKDREEFGKQIPPKESDIEAALRREKGFPEKHDLGERGELEETTRDQTIKGISDKDKGFKLAEPIRDAEKISPRVPMETKDRREIGKPAEDRETGKFRDTIGMEERRKEIESREKEFKPAKIPGDTEKEGVKTQKIKDREEFGKQIPPKESAIEAALRREKGFPEKRDLGERGDDTVVQFVLNIEKQV</sequence>
<keyword evidence="3" id="KW-1185">Reference proteome</keyword>
<gene>
    <name evidence="2" type="ORF">HHI36_019407</name>
</gene>
<feature type="compositionally biased region" description="Basic and acidic residues" evidence="1">
    <location>
        <begin position="109"/>
        <end position="237"/>
    </location>
</feature>
<dbReference type="Proteomes" id="UP001516400">
    <property type="component" value="Unassembled WGS sequence"/>
</dbReference>
<feature type="compositionally biased region" description="Basic and acidic residues" evidence="1">
    <location>
        <begin position="244"/>
        <end position="443"/>
    </location>
</feature>
<name>A0ABD2P3K4_9CUCU</name>
<protein>
    <submittedName>
        <fullName evidence="2">Uncharacterized protein</fullName>
    </submittedName>
</protein>
<evidence type="ECO:0000256" key="1">
    <source>
        <dbReference type="SAM" id="MobiDB-lite"/>
    </source>
</evidence>
<reference evidence="2 3" key="1">
    <citation type="journal article" date="2021" name="BMC Biol.">
        <title>Horizontally acquired antibacterial genes associated with adaptive radiation of ladybird beetles.</title>
        <authorList>
            <person name="Li H.S."/>
            <person name="Tang X.F."/>
            <person name="Huang Y.H."/>
            <person name="Xu Z.Y."/>
            <person name="Chen M.L."/>
            <person name="Du X.Y."/>
            <person name="Qiu B.Y."/>
            <person name="Chen P.T."/>
            <person name="Zhang W."/>
            <person name="Slipinski A."/>
            <person name="Escalona H.E."/>
            <person name="Waterhouse R.M."/>
            <person name="Zwick A."/>
            <person name="Pang H."/>
        </authorList>
    </citation>
    <scope>NUCLEOTIDE SEQUENCE [LARGE SCALE GENOMIC DNA]</scope>
    <source>
        <strain evidence="2">SYSU2018</strain>
    </source>
</reference>
<dbReference type="EMBL" id="JABFTP020000165">
    <property type="protein sequence ID" value="KAL3285297.1"/>
    <property type="molecule type" value="Genomic_DNA"/>
</dbReference>
<feature type="non-terminal residue" evidence="2">
    <location>
        <position position="1"/>
    </location>
</feature>
<organism evidence="2 3">
    <name type="scientific">Cryptolaemus montrouzieri</name>
    <dbReference type="NCBI Taxonomy" id="559131"/>
    <lineage>
        <taxon>Eukaryota</taxon>
        <taxon>Metazoa</taxon>
        <taxon>Ecdysozoa</taxon>
        <taxon>Arthropoda</taxon>
        <taxon>Hexapoda</taxon>
        <taxon>Insecta</taxon>
        <taxon>Pterygota</taxon>
        <taxon>Neoptera</taxon>
        <taxon>Endopterygota</taxon>
        <taxon>Coleoptera</taxon>
        <taxon>Polyphaga</taxon>
        <taxon>Cucujiformia</taxon>
        <taxon>Coccinelloidea</taxon>
        <taxon>Coccinellidae</taxon>
        <taxon>Scymninae</taxon>
        <taxon>Scymnini</taxon>
        <taxon>Cryptolaemus</taxon>
    </lineage>
</organism>
<dbReference type="AlphaFoldDB" id="A0ABD2P3K4"/>
<evidence type="ECO:0000313" key="2">
    <source>
        <dbReference type="EMBL" id="KAL3285297.1"/>
    </source>
</evidence>